<protein>
    <recommendedName>
        <fullName evidence="4 14">Very-long-chain (3R)-3-hydroxyacyl-CoA dehydratase</fullName>
        <ecNumber evidence="4 14">4.2.1.134</ecNumber>
    </recommendedName>
</protein>
<evidence type="ECO:0000256" key="6">
    <source>
        <dbReference type="ARBA" id="ARBA00022692"/>
    </source>
</evidence>
<dbReference type="GO" id="GO:0030497">
    <property type="term" value="P:fatty acid elongation"/>
    <property type="evidence" value="ECO:0007669"/>
    <property type="project" value="TreeGrafter"/>
</dbReference>
<dbReference type="EMBL" id="CP120631">
    <property type="protein sequence ID" value="WEW61718.1"/>
    <property type="molecule type" value="Genomic_DNA"/>
</dbReference>
<reference evidence="15" key="1">
    <citation type="submission" date="2023-03" db="EMBL/GenBank/DDBJ databases">
        <title>Emydomyces testavorans Genome Sequence.</title>
        <authorList>
            <person name="Hoyer L."/>
        </authorList>
    </citation>
    <scope>NUCLEOTIDE SEQUENCE</scope>
    <source>
        <strain evidence="15">16-2883</strain>
    </source>
</reference>
<feature type="transmembrane region" description="Helical" evidence="14">
    <location>
        <begin position="124"/>
        <end position="146"/>
    </location>
</feature>
<evidence type="ECO:0000256" key="10">
    <source>
        <dbReference type="ARBA" id="ARBA00023136"/>
    </source>
</evidence>
<evidence type="ECO:0000256" key="5">
    <source>
        <dbReference type="ARBA" id="ARBA00022516"/>
    </source>
</evidence>
<evidence type="ECO:0000256" key="14">
    <source>
        <dbReference type="RuleBase" id="RU363109"/>
    </source>
</evidence>
<dbReference type="PANTHER" id="PTHR11035">
    <property type="entry name" value="VERY-LONG-CHAIN (3R)-3-HYDROXYACYL-COA DEHYDRATASE"/>
    <property type="match status" value="1"/>
</dbReference>
<dbReference type="AlphaFoldDB" id="A0AAF0DNZ1"/>
<evidence type="ECO:0000256" key="1">
    <source>
        <dbReference type="ARBA" id="ARBA00004141"/>
    </source>
</evidence>
<evidence type="ECO:0000256" key="3">
    <source>
        <dbReference type="ARBA" id="ARBA00007811"/>
    </source>
</evidence>
<keyword evidence="10 14" id="KW-0472">Membrane</keyword>
<comment type="subcellular location">
    <subcellularLocation>
        <location evidence="14">Endoplasmic reticulum membrane</location>
        <topology evidence="14">Multi-pass membrane protein</topology>
    </subcellularLocation>
    <subcellularLocation>
        <location evidence="1">Membrane</location>
        <topology evidence="1">Multi-pass membrane protein</topology>
    </subcellularLocation>
</comment>
<evidence type="ECO:0000256" key="2">
    <source>
        <dbReference type="ARBA" id="ARBA00005194"/>
    </source>
</evidence>
<comment type="catalytic activity">
    <reaction evidence="13 14">
        <text>a very-long-chain (3R)-3-hydroxyacyl-CoA = a very-long-chain (2E)-enoyl-CoA + H2O</text>
        <dbReference type="Rhea" id="RHEA:45812"/>
        <dbReference type="ChEBI" id="CHEBI:15377"/>
        <dbReference type="ChEBI" id="CHEBI:83728"/>
        <dbReference type="ChEBI" id="CHEBI:85440"/>
        <dbReference type="EC" id="4.2.1.134"/>
    </reaction>
</comment>
<comment type="function">
    <text evidence="14">Catalyzes the third of the four reactions of the long-chain fatty acids elongation cycle. This endoplasmic reticulum-bound enzymatic process, allows the addition of two carbons to the chain of long- and very long-chain fatty acids/VLCFAs per cycle. This enzyme catalyzes the dehydration of the 3-hydroxyacyl-CoA intermediate into trans-2,3-enoyl-CoA, within each cycle of fatty acid elongation. Thereby, it participates to the production of VLCFAs of different chain lengths that are involved in multiple biological processes as precursors of membrane lipids and lipid mediators.</text>
</comment>
<keyword evidence="7 14" id="KW-0276">Fatty acid metabolism</keyword>
<dbReference type="GO" id="GO:0005789">
    <property type="term" value="C:endoplasmic reticulum membrane"/>
    <property type="evidence" value="ECO:0007669"/>
    <property type="project" value="UniProtKB-SubCell"/>
</dbReference>
<keyword evidence="8 14" id="KW-1133">Transmembrane helix</keyword>
<keyword evidence="9 14" id="KW-0443">Lipid metabolism</keyword>
<keyword evidence="16" id="KW-1185">Reference proteome</keyword>
<keyword evidence="11 14" id="KW-0275">Fatty acid biosynthesis</keyword>
<proteinExistence type="inferred from homology"/>
<comment type="caution">
    <text evidence="14">Lacks conserved residue(s) required for the propagation of feature annotation.</text>
</comment>
<name>A0AAF0DNZ1_9EURO</name>
<dbReference type="GO" id="GO:0102158">
    <property type="term" value="F:very-long-chain (3R)-3-hydroxyacyl-CoA dehydratase activity"/>
    <property type="evidence" value="ECO:0007669"/>
    <property type="project" value="UniProtKB-EC"/>
</dbReference>
<feature type="transmembrane region" description="Helical" evidence="14">
    <location>
        <begin position="60"/>
        <end position="81"/>
    </location>
</feature>
<keyword evidence="5 14" id="KW-0444">Lipid biosynthesis</keyword>
<dbReference type="PANTHER" id="PTHR11035:SF3">
    <property type="entry name" value="VERY-LONG-CHAIN (3R)-3-HYDROXYACYL-COA DEHYDRATASE"/>
    <property type="match status" value="1"/>
</dbReference>
<dbReference type="GO" id="GO:0042761">
    <property type="term" value="P:very long-chain fatty acid biosynthetic process"/>
    <property type="evidence" value="ECO:0007669"/>
    <property type="project" value="TreeGrafter"/>
</dbReference>
<evidence type="ECO:0000313" key="16">
    <source>
        <dbReference type="Proteomes" id="UP001219355"/>
    </source>
</evidence>
<gene>
    <name evidence="15" type="ORF">PRK78_007212</name>
</gene>
<evidence type="ECO:0000256" key="7">
    <source>
        <dbReference type="ARBA" id="ARBA00022832"/>
    </source>
</evidence>
<dbReference type="GO" id="GO:0030148">
    <property type="term" value="P:sphingolipid biosynthetic process"/>
    <property type="evidence" value="ECO:0007669"/>
    <property type="project" value="TreeGrafter"/>
</dbReference>
<organism evidence="15 16">
    <name type="scientific">Emydomyces testavorans</name>
    <dbReference type="NCBI Taxonomy" id="2070801"/>
    <lineage>
        <taxon>Eukaryota</taxon>
        <taxon>Fungi</taxon>
        <taxon>Dikarya</taxon>
        <taxon>Ascomycota</taxon>
        <taxon>Pezizomycotina</taxon>
        <taxon>Eurotiomycetes</taxon>
        <taxon>Eurotiomycetidae</taxon>
        <taxon>Onygenales</taxon>
        <taxon>Nannizziopsiaceae</taxon>
        <taxon>Emydomyces</taxon>
    </lineage>
</organism>
<keyword evidence="12 14" id="KW-0456">Lyase</keyword>
<dbReference type="Pfam" id="PF04387">
    <property type="entry name" value="PTPLA"/>
    <property type="match status" value="1"/>
</dbReference>
<dbReference type="Proteomes" id="UP001219355">
    <property type="component" value="Chromosome 5"/>
</dbReference>
<evidence type="ECO:0000256" key="11">
    <source>
        <dbReference type="ARBA" id="ARBA00023160"/>
    </source>
</evidence>
<comment type="similarity">
    <text evidence="3 14">Belongs to the very long-chain fatty acids dehydratase HACD family.</text>
</comment>
<evidence type="ECO:0000256" key="13">
    <source>
        <dbReference type="ARBA" id="ARBA00036671"/>
    </source>
</evidence>
<dbReference type="InterPro" id="IPR007482">
    <property type="entry name" value="Tyr_Pase-like_PTPLA"/>
</dbReference>
<keyword evidence="14" id="KW-0256">Endoplasmic reticulum</keyword>
<dbReference type="EC" id="4.2.1.134" evidence="4 14"/>
<sequence>MSTKPPSTTVRTYLLLYNALCLTLWTTITLRLFLLLLALLLPPTAHLPAIHAAFFPLLQVTQSLALLEIVHAAMGIVRAALGTTAMQVASRLVVVYGVMGMFAGDGEKRGILGGRETRARVGDWGFVGCVTAWGVTECVSTAFLVLG</sequence>
<evidence type="ECO:0000313" key="15">
    <source>
        <dbReference type="EMBL" id="WEW61718.1"/>
    </source>
</evidence>
<evidence type="ECO:0000256" key="8">
    <source>
        <dbReference type="ARBA" id="ARBA00022989"/>
    </source>
</evidence>
<evidence type="ECO:0000256" key="12">
    <source>
        <dbReference type="ARBA" id="ARBA00023239"/>
    </source>
</evidence>
<comment type="pathway">
    <text evidence="2 14">Lipid metabolism; fatty acid biosynthesis.</text>
</comment>
<accession>A0AAF0DNZ1</accession>
<evidence type="ECO:0000256" key="4">
    <source>
        <dbReference type="ARBA" id="ARBA00013122"/>
    </source>
</evidence>
<feature type="transmembrane region" description="Helical" evidence="14">
    <location>
        <begin position="12"/>
        <end position="40"/>
    </location>
</feature>
<keyword evidence="6 14" id="KW-0812">Transmembrane</keyword>
<evidence type="ECO:0000256" key="9">
    <source>
        <dbReference type="ARBA" id="ARBA00023098"/>
    </source>
</evidence>